<evidence type="ECO:0000259" key="12">
    <source>
        <dbReference type="PROSITE" id="PS51746"/>
    </source>
</evidence>
<comment type="cofactor">
    <cofactor evidence="1">
        <name>Mn(2+)</name>
        <dbReference type="ChEBI" id="CHEBI:29035"/>
    </cofactor>
</comment>
<evidence type="ECO:0000256" key="8">
    <source>
        <dbReference type="ARBA" id="ARBA00023211"/>
    </source>
</evidence>
<keyword evidence="6 10" id="KW-0378">Hydrolase</keyword>
<comment type="catalytic activity">
    <reaction evidence="9">
        <text>O-phospho-L-threonyl-[protein] + H2O = L-threonyl-[protein] + phosphate</text>
        <dbReference type="Rhea" id="RHEA:47004"/>
        <dbReference type="Rhea" id="RHEA-COMP:11060"/>
        <dbReference type="Rhea" id="RHEA-COMP:11605"/>
        <dbReference type="ChEBI" id="CHEBI:15377"/>
        <dbReference type="ChEBI" id="CHEBI:30013"/>
        <dbReference type="ChEBI" id="CHEBI:43474"/>
        <dbReference type="ChEBI" id="CHEBI:61977"/>
        <dbReference type="EC" id="3.1.3.16"/>
    </reaction>
    <physiologicalReaction direction="left-to-right" evidence="9">
        <dbReference type="Rhea" id="RHEA:47005"/>
    </physiologicalReaction>
</comment>
<gene>
    <name evidence="13" type="ORF">RI543_003343</name>
</gene>
<dbReference type="SUPFAM" id="SSF81606">
    <property type="entry name" value="PP2C-like"/>
    <property type="match status" value="1"/>
</dbReference>
<comment type="caution">
    <text evidence="13">The sequence shown here is derived from an EMBL/GenBank/DDBJ whole genome shotgun (WGS) entry which is preliminary data.</text>
</comment>
<evidence type="ECO:0000256" key="7">
    <source>
        <dbReference type="ARBA" id="ARBA00022912"/>
    </source>
</evidence>
<evidence type="ECO:0000256" key="2">
    <source>
        <dbReference type="ARBA" id="ARBA00001946"/>
    </source>
</evidence>
<proteinExistence type="inferred from homology"/>
<evidence type="ECO:0000256" key="10">
    <source>
        <dbReference type="RuleBase" id="RU003465"/>
    </source>
</evidence>
<feature type="region of interest" description="Disordered" evidence="11">
    <location>
        <begin position="528"/>
        <end position="550"/>
    </location>
</feature>
<dbReference type="InterPro" id="IPR001932">
    <property type="entry name" value="PPM-type_phosphatase-like_dom"/>
</dbReference>
<dbReference type="GO" id="GO:0046872">
    <property type="term" value="F:metal ion binding"/>
    <property type="evidence" value="ECO:0007669"/>
    <property type="project" value="UniProtKB-KW"/>
</dbReference>
<keyword evidence="5" id="KW-0479">Metal-binding</keyword>
<dbReference type="InterPro" id="IPR000222">
    <property type="entry name" value="PP2C_BS"/>
</dbReference>
<dbReference type="PANTHER" id="PTHR13832">
    <property type="entry name" value="PROTEIN PHOSPHATASE 2C"/>
    <property type="match status" value="1"/>
</dbReference>
<keyword evidence="8" id="KW-0464">Manganese</keyword>
<dbReference type="Pfam" id="PF00481">
    <property type="entry name" value="PP2C"/>
    <property type="match status" value="1"/>
</dbReference>
<evidence type="ECO:0000313" key="13">
    <source>
        <dbReference type="EMBL" id="KAK5779452.1"/>
    </source>
</evidence>
<protein>
    <recommendedName>
        <fullName evidence="4">protein-serine/threonine phosphatase</fullName>
        <ecNumber evidence="4">3.1.3.16</ecNumber>
    </recommendedName>
</protein>
<evidence type="ECO:0000256" key="6">
    <source>
        <dbReference type="ARBA" id="ARBA00022801"/>
    </source>
</evidence>
<dbReference type="SMART" id="SM00332">
    <property type="entry name" value="PP2Cc"/>
    <property type="match status" value="1"/>
</dbReference>
<evidence type="ECO:0000256" key="9">
    <source>
        <dbReference type="ARBA" id="ARBA00048832"/>
    </source>
</evidence>
<comment type="similarity">
    <text evidence="3 10">Belongs to the PP2C family.</text>
</comment>
<feature type="domain" description="PPM-type phosphatase" evidence="12">
    <location>
        <begin position="23"/>
        <end position="325"/>
    </location>
</feature>
<sequence length="550" mass="61922">MGQILSNPVIDKECHQGIDTFSSFGLCSMQGWRTSMEDAHIVELNIWAKYVSQEIQRVNEESLIDHLAMYGVFDGHGGSAVAKFCGSQFSTIFREQMIESLKHYQTNENSNLFCLSSVLKKMLIHSIIDTFQITDQRILTDQLLQNDHSGSTCSCVLISKKIETVICANAGDSRSVLATNGVAKTLSFDHKPSLVNERSRIIAANGFVETGRVNGNLALSRAIGDFEFKTNDTVSAEEQVVTSFPDILVHKINYSNDDFLILACDGIWECLTSQECVNMIYRGIISTETNSLNEIASKMVDICCAPSTEGSGIGCDNMTIIIVALLQNNETEEDWFERLKQKQFLQNFLKACSIESKENKNNIYGKENVQNMEFCINRSKFDIPTFETMRRLIYNDFDFDTIISFDDDNKSATNDNGDSDKNNIFSITTKSKKDKLINKNKLNISLSINNSKEINENTYNSEEQQQIDSDYSYSIIDFESLKQLLEAGICITCHNNDNDNPLTHNNEFTQGISSTSSQSTVLNTYTSLNKPITDDTDDLNHKKDVKEERN</sequence>
<dbReference type="PROSITE" id="PS01032">
    <property type="entry name" value="PPM_1"/>
    <property type="match status" value="1"/>
</dbReference>
<keyword evidence="7 10" id="KW-0904">Protein phosphatase</keyword>
<evidence type="ECO:0000256" key="11">
    <source>
        <dbReference type="SAM" id="MobiDB-lite"/>
    </source>
</evidence>
<keyword evidence="14" id="KW-1185">Reference proteome</keyword>
<dbReference type="EC" id="3.1.3.16" evidence="4"/>
<organism evidence="13 14">
    <name type="scientific">Arxiozyma heterogenica</name>
    <dbReference type="NCBI Taxonomy" id="278026"/>
    <lineage>
        <taxon>Eukaryota</taxon>
        <taxon>Fungi</taxon>
        <taxon>Dikarya</taxon>
        <taxon>Ascomycota</taxon>
        <taxon>Saccharomycotina</taxon>
        <taxon>Saccharomycetes</taxon>
        <taxon>Saccharomycetales</taxon>
        <taxon>Saccharomycetaceae</taxon>
        <taxon>Arxiozyma</taxon>
    </lineage>
</organism>
<dbReference type="GO" id="GO:0004722">
    <property type="term" value="F:protein serine/threonine phosphatase activity"/>
    <property type="evidence" value="ECO:0007669"/>
    <property type="project" value="UniProtKB-EC"/>
</dbReference>
<evidence type="ECO:0000256" key="5">
    <source>
        <dbReference type="ARBA" id="ARBA00022723"/>
    </source>
</evidence>
<dbReference type="PROSITE" id="PS51746">
    <property type="entry name" value="PPM_2"/>
    <property type="match status" value="1"/>
</dbReference>
<dbReference type="PANTHER" id="PTHR13832:SF565">
    <property type="entry name" value="AT28366P-RELATED"/>
    <property type="match status" value="1"/>
</dbReference>
<accession>A0AAN7WQ22</accession>
<dbReference type="InterPro" id="IPR015655">
    <property type="entry name" value="PP2C"/>
</dbReference>
<feature type="compositionally biased region" description="Basic and acidic residues" evidence="11">
    <location>
        <begin position="538"/>
        <end position="550"/>
    </location>
</feature>
<dbReference type="AlphaFoldDB" id="A0AAN7WQ22"/>
<dbReference type="CDD" id="cd00143">
    <property type="entry name" value="PP2Cc"/>
    <property type="match status" value="1"/>
</dbReference>
<evidence type="ECO:0000313" key="14">
    <source>
        <dbReference type="Proteomes" id="UP001306508"/>
    </source>
</evidence>
<dbReference type="Proteomes" id="UP001306508">
    <property type="component" value="Unassembled WGS sequence"/>
</dbReference>
<dbReference type="InterPro" id="IPR036457">
    <property type="entry name" value="PPM-type-like_dom_sf"/>
</dbReference>
<dbReference type="EMBL" id="JAWIZZ010000047">
    <property type="protein sequence ID" value="KAK5779452.1"/>
    <property type="molecule type" value="Genomic_DNA"/>
</dbReference>
<evidence type="ECO:0000256" key="4">
    <source>
        <dbReference type="ARBA" id="ARBA00013081"/>
    </source>
</evidence>
<dbReference type="Gene3D" id="3.60.40.10">
    <property type="entry name" value="PPM-type phosphatase domain"/>
    <property type="match status" value="1"/>
</dbReference>
<evidence type="ECO:0000256" key="1">
    <source>
        <dbReference type="ARBA" id="ARBA00001936"/>
    </source>
</evidence>
<comment type="cofactor">
    <cofactor evidence="2">
        <name>Mg(2+)</name>
        <dbReference type="ChEBI" id="CHEBI:18420"/>
    </cofactor>
</comment>
<evidence type="ECO:0000256" key="3">
    <source>
        <dbReference type="ARBA" id="ARBA00006702"/>
    </source>
</evidence>
<reference evidence="14" key="1">
    <citation type="submission" date="2023-07" db="EMBL/GenBank/DDBJ databases">
        <title>A draft genome of Kazachstania heterogenica Y-27499.</title>
        <authorList>
            <person name="Donic C."/>
            <person name="Kralova J.S."/>
            <person name="Fidel L."/>
            <person name="Ben-Dor S."/>
            <person name="Jung S."/>
        </authorList>
    </citation>
    <scope>NUCLEOTIDE SEQUENCE [LARGE SCALE GENOMIC DNA]</scope>
    <source>
        <strain evidence="14">Y27499</strain>
    </source>
</reference>
<name>A0AAN7WQ22_9SACH</name>